<keyword evidence="1" id="KW-0229">DNA integration</keyword>
<dbReference type="SUPFAM" id="SSF53041">
    <property type="entry name" value="Resolvase-like"/>
    <property type="match status" value="1"/>
</dbReference>
<dbReference type="PROSITE" id="PS51737">
    <property type="entry name" value="RECOMBINASE_DNA_BIND"/>
    <property type="match status" value="1"/>
</dbReference>
<dbReference type="GO" id="GO:0003677">
    <property type="term" value="F:DNA binding"/>
    <property type="evidence" value="ECO:0007669"/>
    <property type="project" value="UniProtKB-KW"/>
</dbReference>
<dbReference type="GO" id="GO:0015074">
    <property type="term" value="P:DNA integration"/>
    <property type="evidence" value="ECO:0007669"/>
    <property type="project" value="UniProtKB-KW"/>
</dbReference>
<accession>A0A9D1HWG9</accession>
<dbReference type="Gene3D" id="3.40.50.1390">
    <property type="entry name" value="Resolvase, N-terminal catalytic domain"/>
    <property type="match status" value="1"/>
</dbReference>
<protein>
    <submittedName>
        <fullName evidence="8">Recombinase family protein</fullName>
    </submittedName>
</protein>
<dbReference type="CDD" id="cd00338">
    <property type="entry name" value="Ser_Recombinase"/>
    <property type="match status" value="1"/>
</dbReference>
<dbReference type="Gene3D" id="3.90.1750.20">
    <property type="entry name" value="Putative Large Serine Recombinase, Chain B, Domain 2"/>
    <property type="match status" value="1"/>
</dbReference>
<feature type="active site" description="O-(5'-phospho-DNA)-serine intermediate" evidence="4 5">
    <location>
        <position position="17"/>
    </location>
</feature>
<dbReference type="InterPro" id="IPR006118">
    <property type="entry name" value="Recombinase_CS"/>
</dbReference>
<dbReference type="InterPro" id="IPR011109">
    <property type="entry name" value="DNA_bind_recombinase_dom"/>
</dbReference>
<keyword evidence="3" id="KW-0233">DNA recombination</keyword>
<dbReference type="EMBL" id="DVML01000022">
    <property type="protein sequence ID" value="HIU22630.1"/>
    <property type="molecule type" value="Genomic_DNA"/>
</dbReference>
<dbReference type="Pfam" id="PF13408">
    <property type="entry name" value="Zn_ribbon_recom"/>
    <property type="match status" value="1"/>
</dbReference>
<evidence type="ECO:0000313" key="9">
    <source>
        <dbReference type="Proteomes" id="UP000824087"/>
    </source>
</evidence>
<name>A0A9D1HWG9_9BACT</name>
<reference evidence="8" key="2">
    <citation type="journal article" date="2021" name="PeerJ">
        <title>Extensive microbial diversity within the chicken gut microbiome revealed by metagenomics and culture.</title>
        <authorList>
            <person name="Gilroy R."/>
            <person name="Ravi A."/>
            <person name="Getino M."/>
            <person name="Pursley I."/>
            <person name="Horton D.L."/>
            <person name="Alikhan N.F."/>
            <person name="Baker D."/>
            <person name="Gharbi K."/>
            <person name="Hall N."/>
            <person name="Watson M."/>
            <person name="Adriaenssens E.M."/>
            <person name="Foster-Nyarko E."/>
            <person name="Jarju S."/>
            <person name="Secka A."/>
            <person name="Antonio M."/>
            <person name="Oren A."/>
            <person name="Chaudhuri R.R."/>
            <person name="La Ragione R."/>
            <person name="Hildebrand F."/>
            <person name="Pallen M.J."/>
        </authorList>
    </citation>
    <scope>NUCLEOTIDE SEQUENCE</scope>
    <source>
        <strain evidence="8">CHK197-8231</strain>
    </source>
</reference>
<evidence type="ECO:0000256" key="4">
    <source>
        <dbReference type="PIRSR" id="PIRSR606118-50"/>
    </source>
</evidence>
<dbReference type="PROSITE" id="PS51736">
    <property type="entry name" value="RECOMBINASES_3"/>
    <property type="match status" value="1"/>
</dbReference>
<feature type="domain" description="Recombinase" evidence="7">
    <location>
        <begin position="165"/>
        <end position="266"/>
    </location>
</feature>
<dbReference type="InterPro" id="IPR006119">
    <property type="entry name" value="Resolv_N"/>
</dbReference>
<reference evidence="8" key="1">
    <citation type="submission" date="2020-10" db="EMBL/GenBank/DDBJ databases">
        <authorList>
            <person name="Gilroy R."/>
        </authorList>
    </citation>
    <scope>NUCLEOTIDE SEQUENCE</scope>
    <source>
        <strain evidence="8">CHK197-8231</strain>
    </source>
</reference>
<evidence type="ECO:0000313" key="8">
    <source>
        <dbReference type="EMBL" id="HIU22630.1"/>
    </source>
</evidence>
<dbReference type="Pfam" id="PF07508">
    <property type="entry name" value="Recombinase"/>
    <property type="match status" value="1"/>
</dbReference>
<dbReference type="InterPro" id="IPR025827">
    <property type="entry name" value="Zn_ribbon_recom_dom"/>
</dbReference>
<dbReference type="PANTHER" id="PTHR30461">
    <property type="entry name" value="DNA-INVERTASE FROM LAMBDOID PROPHAGE"/>
    <property type="match status" value="1"/>
</dbReference>
<dbReference type="InterPro" id="IPR050639">
    <property type="entry name" value="SSR_resolvase"/>
</dbReference>
<evidence type="ECO:0000256" key="1">
    <source>
        <dbReference type="ARBA" id="ARBA00022908"/>
    </source>
</evidence>
<dbReference type="Proteomes" id="UP000824087">
    <property type="component" value="Unassembled WGS sequence"/>
</dbReference>
<proteinExistence type="predicted"/>
<dbReference type="PANTHER" id="PTHR30461:SF23">
    <property type="entry name" value="DNA RECOMBINASE-RELATED"/>
    <property type="match status" value="1"/>
</dbReference>
<comment type="caution">
    <text evidence="8">The sequence shown here is derived from an EMBL/GenBank/DDBJ whole genome shotgun (WGS) entry which is preliminary data.</text>
</comment>
<evidence type="ECO:0000256" key="2">
    <source>
        <dbReference type="ARBA" id="ARBA00023125"/>
    </source>
</evidence>
<evidence type="ECO:0000256" key="3">
    <source>
        <dbReference type="ARBA" id="ARBA00023172"/>
    </source>
</evidence>
<evidence type="ECO:0000256" key="5">
    <source>
        <dbReference type="PROSITE-ProRule" id="PRU10137"/>
    </source>
</evidence>
<sequence length="455" mass="53905">MTQKDRIKTVALYIRVSTDRQAKEGDSLEAQEKALTDYAKKNKYKIYGTYIDGGESGQKLKRTNLQRMLKDLETGHIDLILMTKLDRWFRNIADFYKVIEILKKNNVAWKTIWEDYDTTTASGEFWLNMSLSLGQMEAKRTGERIVSVFDHKFRVQKTVCSGKVPYGYKISDDKKIVIDPETAPHIQGLFDQYLLTNNLSKTVRWFQQNCSQKSYDSIKIYLKNTAYIGRYVRKSTGEILEDFCPQIVDEDVFYRVQELFKNNIKEIKHKNTDPYIFSRLIKCGQCGRKMSGRYASKNNMHYYRCKRANESNYCSNKYNVPEKRIEEFVIKNIFTQFEQKKLKIDEVNQNEKKINIDSVKRKMNKLSELYLNDMIDIDYYNEQYSSLKKILEENKKYKSIDKTKTNLNKIQTFLSSDIFKTYDKLNNQEKRELWGSIIESIEIKGKNEFEINFLM</sequence>
<dbReference type="InterPro" id="IPR036162">
    <property type="entry name" value="Resolvase-like_N_sf"/>
</dbReference>
<keyword evidence="2" id="KW-0238">DNA-binding</keyword>
<feature type="domain" description="Resolvase/invertase-type recombinase catalytic" evidence="6">
    <location>
        <begin position="9"/>
        <end position="156"/>
    </location>
</feature>
<dbReference type="AlphaFoldDB" id="A0A9D1HWG9"/>
<dbReference type="Pfam" id="PF00239">
    <property type="entry name" value="Resolvase"/>
    <property type="match status" value="1"/>
</dbReference>
<dbReference type="InterPro" id="IPR038109">
    <property type="entry name" value="DNA_bind_recomb_sf"/>
</dbReference>
<gene>
    <name evidence="8" type="ORF">IAD49_03515</name>
</gene>
<evidence type="ECO:0000259" key="7">
    <source>
        <dbReference type="PROSITE" id="PS51737"/>
    </source>
</evidence>
<dbReference type="PROSITE" id="PS00397">
    <property type="entry name" value="RECOMBINASES_1"/>
    <property type="match status" value="1"/>
</dbReference>
<dbReference type="GO" id="GO:0000150">
    <property type="term" value="F:DNA strand exchange activity"/>
    <property type="evidence" value="ECO:0007669"/>
    <property type="project" value="InterPro"/>
</dbReference>
<evidence type="ECO:0000259" key="6">
    <source>
        <dbReference type="PROSITE" id="PS51736"/>
    </source>
</evidence>
<organism evidence="8 9">
    <name type="scientific">Candidatus Fimihabitans intestinipullorum</name>
    <dbReference type="NCBI Taxonomy" id="2840820"/>
    <lineage>
        <taxon>Bacteria</taxon>
        <taxon>Bacillati</taxon>
        <taxon>Mycoplasmatota</taxon>
        <taxon>Mycoplasmatota incertae sedis</taxon>
        <taxon>Candidatus Fimihabitans</taxon>
    </lineage>
</organism>
<dbReference type="SMART" id="SM00857">
    <property type="entry name" value="Resolvase"/>
    <property type="match status" value="1"/>
</dbReference>